<dbReference type="Pfam" id="PF16010">
    <property type="entry name" value="CDH-cyt"/>
    <property type="match status" value="1"/>
</dbReference>
<keyword evidence="1" id="KW-0732">Signal</keyword>
<evidence type="ECO:0000256" key="1">
    <source>
        <dbReference type="SAM" id="SignalP"/>
    </source>
</evidence>
<reference evidence="3" key="1">
    <citation type="journal article" date="2023" name="Mol. Phylogenet. Evol.">
        <title>Genome-scale phylogeny and comparative genomics of the fungal order Sordariales.</title>
        <authorList>
            <person name="Hensen N."/>
            <person name="Bonometti L."/>
            <person name="Westerberg I."/>
            <person name="Brannstrom I.O."/>
            <person name="Guillou S."/>
            <person name="Cros-Aarteil S."/>
            <person name="Calhoun S."/>
            <person name="Haridas S."/>
            <person name="Kuo A."/>
            <person name="Mondo S."/>
            <person name="Pangilinan J."/>
            <person name="Riley R."/>
            <person name="LaButti K."/>
            <person name="Andreopoulos B."/>
            <person name="Lipzen A."/>
            <person name="Chen C."/>
            <person name="Yan M."/>
            <person name="Daum C."/>
            <person name="Ng V."/>
            <person name="Clum A."/>
            <person name="Steindorff A."/>
            <person name="Ohm R.A."/>
            <person name="Martin F."/>
            <person name="Silar P."/>
            <person name="Natvig D.O."/>
            <person name="Lalanne C."/>
            <person name="Gautier V."/>
            <person name="Ament-Velasquez S.L."/>
            <person name="Kruys A."/>
            <person name="Hutchinson M.I."/>
            <person name="Powell A.J."/>
            <person name="Barry K."/>
            <person name="Miller A.N."/>
            <person name="Grigoriev I.V."/>
            <person name="Debuchy R."/>
            <person name="Gladieux P."/>
            <person name="Hiltunen Thoren M."/>
            <person name="Johannesson H."/>
        </authorList>
    </citation>
    <scope>NUCLEOTIDE SEQUENCE</scope>
    <source>
        <strain evidence="3">PSN243</strain>
    </source>
</reference>
<reference evidence="3" key="2">
    <citation type="submission" date="2023-05" db="EMBL/GenBank/DDBJ databases">
        <authorList>
            <consortium name="Lawrence Berkeley National Laboratory"/>
            <person name="Steindorff A."/>
            <person name="Hensen N."/>
            <person name="Bonometti L."/>
            <person name="Westerberg I."/>
            <person name="Brannstrom I.O."/>
            <person name="Guillou S."/>
            <person name="Cros-Aarteil S."/>
            <person name="Calhoun S."/>
            <person name="Haridas S."/>
            <person name="Kuo A."/>
            <person name="Mondo S."/>
            <person name="Pangilinan J."/>
            <person name="Riley R."/>
            <person name="Labutti K."/>
            <person name="Andreopoulos B."/>
            <person name="Lipzen A."/>
            <person name="Chen C."/>
            <person name="Yanf M."/>
            <person name="Daum C."/>
            <person name="Ng V."/>
            <person name="Clum A."/>
            <person name="Ohm R."/>
            <person name="Martin F."/>
            <person name="Silar P."/>
            <person name="Natvig D."/>
            <person name="Lalanne C."/>
            <person name="Gautier V."/>
            <person name="Ament-Velasquez S.L."/>
            <person name="Kruys A."/>
            <person name="Hutchinson M.I."/>
            <person name="Powell A.J."/>
            <person name="Barry K."/>
            <person name="Miller A.N."/>
            <person name="Grigoriev I.V."/>
            <person name="Debuchy R."/>
            <person name="Gladieux P."/>
            <person name="Thoren M.H."/>
            <person name="Johannesson H."/>
        </authorList>
    </citation>
    <scope>NUCLEOTIDE SEQUENCE</scope>
    <source>
        <strain evidence="3">PSN243</strain>
    </source>
</reference>
<dbReference type="InterPro" id="IPR015920">
    <property type="entry name" value="Cellobiose_DH-like_cyt"/>
</dbReference>
<dbReference type="EMBL" id="MU865941">
    <property type="protein sequence ID" value="KAK4448647.1"/>
    <property type="molecule type" value="Genomic_DNA"/>
</dbReference>
<evidence type="ECO:0000313" key="3">
    <source>
        <dbReference type="EMBL" id="KAK4448647.1"/>
    </source>
</evidence>
<dbReference type="PANTHER" id="PTHR47797">
    <property type="entry name" value="DEHYDROGENASE, PUTATIVE (AFU_ORTHOLOGUE AFUA_8G05805)-RELATED"/>
    <property type="match status" value="1"/>
</dbReference>
<feature type="chain" id="PRO_5043541350" evidence="1">
    <location>
        <begin position="20"/>
        <end position="217"/>
    </location>
</feature>
<evidence type="ECO:0000259" key="2">
    <source>
        <dbReference type="Pfam" id="PF16010"/>
    </source>
</evidence>
<dbReference type="AlphaFoldDB" id="A0AAV9GL66"/>
<dbReference type="Gene3D" id="2.60.40.1210">
    <property type="entry name" value="Cellobiose dehydrogenase, cytochrome domain"/>
    <property type="match status" value="1"/>
</dbReference>
<dbReference type="SUPFAM" id="SSF49344">
    <property type="entry name" value="CBD9-like"/>
    <property type="match status" value="1"/>
</dbReference>
<feature type="signal peptide" evidence="1">
    <location>
        <begin position="1"/>
        <end position="19"/>
    </location>
</feature>
<feature type="domain" description="Cellobiose dehydrogenase-like cytochrome" evidence="2">
    <location>
        <begin position="25"/>
        <end position="209"/>
    </location>
</feature>
<proteinExistence type="predicted"/>
<dbReference type="PANTHER" id="PTHR47797:SF5">
    <property type="entry name" value="CELLOBIOSE DEHYDROGENASE CYTOCHROME DOMAIN-CONTAINING PROTEIN"/>
    <property type="match status" value="1"/>
</dbReference>
<gene>
    <name evidence="3" type="ORF">QBC34DRAFT_449224</name>
</gene>
<protein>
    <submittedName>
        <fullName evidence="3">Cellobiose dehydrogenase</fullName>
    </submittedName>
</protein>
<accession>A0AAV9GL66</accession>
<keyword evidence="4" id="KW-1185">Reference proteome</keyword>
<evidence type="ECO:0000313" key="4">
    <source>
        <dbReference type="Proteomes" id="UP001321760"/>
    </source>
</evidence>
<dbReference type="Proteomes" id="UP001321760">
    <property type="component" value="Unassembled WGS sequence"/>
</dbReference>
<comment type="caution">
    <text evidence="3">The sequence shown here is derived from an EMBL/GenBank/DDBJ whole genome shotgun (WGS) entry which is preliminary data.</text>
</comment>
<sequence length="217" mass="23729">MYWTILGFWAALMLRAASAAQERIFQDPDTKLSFWQTYEPYKLDSGKGIVFRVAVPEATSGTAFDTVVQMVVPNEVGWAGLGWGGGMSQNPLLVVFRNQANNGVLASSRWANGHVTPNAYTGATYTVYKSGTKINNTHWQVTAKCTGCSTWTQRDGKKGSINPKGNNRFGWAYSLKKPTNPNSATSAIPVHDLGQYFTLDVGKGVNKEFPALVGRLQ</sequence>
<organism evidence="3 4">
    <name type="scientific">Podospora aff. communis PSN243</name>
    <dbReference type="NCBI Taxonomy" id="3040156"/>
    <lineage>
        <taxon>Eukaryota</taxon>
        <taxon>Fungi</taxon>
        <taxon>Dikarya</taxon>
        <taxon>Ascomycota</taxon>
        <taxon>Pezizomycotina</taxon>
        <taxon>Sordariomycetes</taxon>
        <taxon>Sordariomycetidae</taxon>
        <taxon>Sordariales</taxon>
        <taxon>Podosporaceae</taxon>
        <taxon>Podospora</taxon>
    </lineage>
</organism>
<dbReference type="CDD" id="cd09630">
    <property type="entry name" value="CDH_like_cytochrome"/>
    <property type="match status" value="1"/>
</dbReference>
<name>A0AAV9GL66_9PEZI</name>